<dbReference type="AlphaFoldDB" id="A0A6A6T421"/>
<dbReference type="Proteomes" id="UP000799324">
    <property type="component" value="Unassembled WGS sequence"/>
</dbReference>
<sequence length="306" mass="35577">MNCWNILIKSLHSIVFVRMLAIKIGINNADRDGTNDINELLHHHANLRGRWTRMETLSFQIAIDRATTQCMDLLHKVHTALPGELRNEIYTNLIEHSFPSYNLSNVQAYMQHLQAHPLYFLDPRYVPREVGIEITRLLFASNYFDSLYQDINVLDIPTVLAKPHLHDVIPLHCTRRLTISIPGKNLRELDKSIPTLPSSVDGLMFNTYQTLQQCLAPLLTVPDKSTFELLINVENEDKNIRIESILEAIRGVVNVFREEDAEVRVEGRFYRTRSTYPKNLIPFFDIGWREWRDVVKAQEECSGYEY</sequence>
<proteinExistence type="predicted"/>
<evidence type="ECO:0000313" key="3">
    <source>
        <dbReference type="Proteomes" id="UP000799324"/>
    </source>
</evidence>
<gene>
    <name evidence="2" type="ORF">K491DRAFT_758688</name>
</gene>
<feature type="chain" id="PRO_5025646831" description="Terpenoid synthase" evidence="1">
    <location>
        <begin position="22"/>
        <end position="306"/>
    </location>
</feature>
<evidence type="ECO:0000256" key="1">
    <source>
        <dbReference type="SAM" id="SignalP"/>
    </source>
</evidence>
<feature type="signal peptide" evidence="1">
    <location>
        <begin position="1"/>
        <end position="21"/>
    </location>
</feature>
<evidence type="ECO:0008006" key="4">
    <source>
        <dbReference type="Google" id="ProtNLM"/>
    </source>
</evidence>
<dbReference type="EMBL" id="MU004358">
    <property type="protein sequence ID" value="KAF2654819.1"/>
    <property type="molecule type" value="Genomic_DNA"/>
</dbReference>
<protein>
    <recommendedName>
        <fullName evidence="4">Terpenoid synthase</fullName>
    </recommendedName>
</protein>
<keyword evidence="3" id="KW-1185">Reference proteome</keyword>
<name>A0A6A6T421_9PLEO</name>
<reference evidence="2" key="1">
    <citation type="journal article" date="2020" name="Stud. Mycol.">
        <title>101 Dothideomycetes genomes: a test case for predicting lifestyles and emergence of pathogens.</title>
        <authorList>
            <person name="Haridas S."/>
            <person name="Albert R."/>
            <person name="Binder M."/>
            <person name="Bloem J."/>
            <person name="Labutti K."/>
            <person name="Salamov A."/>
            <person name="Andreopoulos B."/>
            <person name="Baker S."/>
            <person name="Barry K."/>
            <person name="Bills G."/>
            <person name="Bluhm B."/>
            <person name="Cannon C."/>
            <person name="Castanera R."/>
            <person name="Culley D."/>
            <person name="Daum C."/>
            <person name="Ezra D."/>
            <person name="Gonzalez J."/>
            <person name="Henrissat B."/>
            <person name="Kuo A."/>
            <person name="Liang C."/>
            <person name="Lipzen A."/>
            <person name="Lutzoni F."/>
            <person name="Magnuson J."/>
            <person name="Mondo S."/>
            <person name="Nolan M."/>
            <person name="Ohm R."/>
            <person name="Pangilinan J."/>
            <person name="Park H.-J."/>
            <person name="Ramirez L."/>
            <person name="Alfaro M."/>
            <person name="Sun H."/>
            <person name="Tritt A."/>
            <person name="Yoshinaga Y."/>
            <person name="Zwiers L.-H."/>
            <person name="Turgeon B."/>
            <person name="Goodwin S."/>
            <person name="Spatafora J."/>
            <person name="Crous P."/>
            <person name="Grigoriev I."/>
        </authorList>
    </citation>
    <scope>NUCLEOTIDE SEQUENCE</scope>
    <source>
        <strain evidence="2">CBS 122681</strain>
    </source>
</reference>
<evidence type="ECO:0000313" key="2">
    <source>
        <dbReference type="EMBL" id="KAF2654819.1"/>
    </source>
</evidence>
<accession>A0A6A6T421</accession>
<organism evidence="2 3">
    <name type="scientific">Lophiostoma macrostomum CBS 122681</name>
    <dbReference type="NCBI Taxonomy" id="1314788"/>
    <lineage>
        <taxon>Eukaryota</taxon>
        <taxon>Fungi</taxon>
        <taxon>Dikarya</taxon>
        <taxon>Ascomycota</taxon>
        <taxon>Pezizomycotina</taxon>
        <taxon>Dothideomycetes</taxon>
        <taxon>Pleosporomycetidae</taxon>
        <taxon>Pleosporales</taxon>
        <taxon>Lophiostomataceae</taxon>
        <taxon>Lophiostoma</taxon>
    </lineage>
</organism>
<keyword evidence="1" id="KW-0732">Signal</keyword>